<dbReference type="RefSeq" id="WP_046311640.1">
    <property type="nucleotide sequence ID" value="NZ_CBCSCY010000019.1"/>
</dbReference>
<sequence length="298" mass="33498">MFDFRLKVFYTVAQKLSFTKAAQALFISQPAVTKHIRELEQHLGVGLFRRNGNSISLTAAGQLLMQHAQKIAEAYALLENEMAQFSSTAGGHLRIGASTTLAQYVLPGILARFKTAHPSVDVSFITGNSEQIEQRLMQEKLDLGVVEGNSHHPQIMYEPFSRDEIVLVARTGSRQSRKAEIQPAELLEMPLVLREQGSGTRDVLLESLSEAGLHAKDLKAELMLESSESIKQYLLHADCAAFLSVHSVARELRQRELTVIDIKGLEIYRTFQFITLRGQSSSLAEQFRKFCLRHYNLR</sequence>
<keyword evidence="2" id="KW-0805">Transcription regulation</keyword>
<dbReference type="InterPro" id="IPR005119">
    <property type="entry name" value="LysR_subst-bd"/>
</dbReference>
<name>A0A0E3ZF35_9BACT</name>
<dbReference type="PATRIC" id="fig|400092.3.peg.3149"/>
<dbReference type="KEGG" id="pko:PKOR_14425"/>
<dbReference type="Gene3D" id="3.40.190.290">
    <property type="match status" value="1"/>
</dbReference>
<dbReference type="CDD" id="cd08420">
    <property type="entry name" value="PBP2_CysL_like"/>
    <property type="match status" value="1"/>
</dbReference>
<reference evidence="6 7" key="1">
    <citation type="journal article" date="2015" name="Sci. Rep.">
        <title>Unraveling adaptation of Pontibacter korlensis to radiation and infertility in desert through complete genome and comparative transcriptomic analysis.</title>
        <authorList>
            <person name="Dai J."/>
            <person name="Dai W."/>
            <person name="Qiu C."/>
            <person name="Yang Z."/>
            <person name="Zhang Y."/>
            <person name="Zhou M."/>
            <person name="Zhang L."/>
            <person name="Fang C."/>
            <person name="Gao Q."/>
            <person name="Yang Q."/>
            <person name="Li X."/>
            <person name="Wang Z."/>
            <person name="Wang Z."/>
            <person name="Jia Z."/>
            <person name="Chen X."/>
        </authorList>
    </citation>
    <scope>NUCLEOTIDE SEQUENCE [LARGE SCALE GENOMIC DNA]</scope>
    <source>
        <strain evidence="6 7">X14-1T</strain>
    </source>
</reference>
<dbReference type="Proteomes" id="UP000033109">
    <property type="component" value="Chromosome"/>
</dbReference>
<dbReference type="Pfam" id="PF03466">
    <property type="entry name" value="LysR_substrate"/>
    <property type="match status" value="1"/>
</dbReference>
<proteinExistence type="inferred from homology"/>
<dbReference type="EMBL" id="CP009621">
    <property type="protein sequence ID" value="AKD04070.1"/>
    <property type="molecule type" value="Genomic_DNA"/>
</dbReference>
<dbReference type="PANTHER" id="PTHR30126:SF39">
    <property type="entry name" value="HTH-TYPE TRANSCRIPTIONAL REGULATOR CYSL"/>
    <property type="match status" value="1"/>
</dbReference>
<evidence type="ECO:0000259" key="5">
    <source>
        <dbReference type="PROSITE" id="PS50931"/>
    </source>
</evidence>
<evidence type="ECO:0000256" key="2">
    <source>
        <dbReference type="ARBA" id="ARBA00023015"/>
    </source>
</evidence>
<dbReference type="Gene3D" id="1.10.10.10">
    <property type="entry name" value="Winged helix-like DNA-binding domain superfamily/Winged helix DNA-binding domain"/>
    <property type="match status" value="1"/>
</dbReference>
<accession>A0A0E3ZF35</accession>
<comment type="similarity">
    <text evidence="1">Belongs to the LysR transcriptional regulatory family.</text>
</comment>
<dbReference type="PROSITE" id="PS50931">
    <property type="entry name" value="HTH_LYSR"/>
    <property type="match status" value="1"/>
</dbReference>
<evidence type="ECO:0000256" key="3">
    <source>
        <dbReference type="ARBA" id="ARBA00023125"/>
    </source>
</evidence>
<dbReference type="STRING" id="400092.PKOR_14425"/>
<keyword evidence="3" id="KW-0238">DNA-binding</keyword>
<dbReference type="SUPFAM" id="SSF53850">
    <property type="entry name" value="Periplasmic binding protein-like II"/>
    <property type="match status" value="1"/>
</dbReference>
<evidence type="ECO:0000256" key="4">
    <source>
        <dbReference type="ARBA" id="ARBA00023163"/>
    </source>
</evidence>
<dbReference type="Pfam" id="PF00126">
    <property type="entry name" value="HTH_1"/>
    <property type="match status" value="1"/>
</dbReference>
<dbReference type="FunFam" id="1.10.10.10:FF:000001">
    <property type="entry name" value="LysR family transcriptional regulator"/>
    <property type="match status" value="1"/>
</dbReference>
<dbReference type="HOGENOM" id="CLU_039613_6_1_10"/>
<protein>
    <submittedName>
        <fullName evidence="6">Transcriptional regulator</fullName>
    </submittedName>
</protein>
<keyword evidence="7" id="KW-1185">Reference proteome</keyword>
<dbReference type="SUPFAM" id="SSF46785">
    <property type="entry name" value="Winged helix' DNA-binding domain"/>
    <property type="match status" value="1"/>
</dbReference>
<evidence type="ECO:0000256" key="1">
    <source>
        <dbReference type="ARBA" id="ARBA00009437"/>
    </source>
</evidence>
<evidence type="ECO:0000313" key="7">
    <source>
        <dbReference type="Proteomes" id="UP000033109"/>
    </source>
</evidence>
<dbReference type="InterPro" id="IPR036390">
    <property type="entry name" value="WH_DNA-bd_sf"/>
</dbReference>
<dbReference type="GO" id="GO:0000976">
    <property type="term" value="F:transcription cis-regulatory region binding"/>
    <property type="evidence" value="ECO:0007669"/>
    <property type="project" value="TreeGrafter"/>
</dbReference>
<dbReference type="InterPro" id="IPR000847">
    <property type="entry name" value="LysR_HTH_N"/>
</dbReference>
<dbReference type="GO" id="GO:0003700">
    <property type="term" value="F:DNA-binding transcription factor activity"/>
    <property type="evidence" value="ECO:0007669"/>
    <property type="project" value="InterPro"/>
</dbReference>
<dbReference type="OrthoDB" id="9785745at2"/>
<dbReference type="PANTHER" id="PTHR30126">
    <property type="entry name" value="HTH-TYPE TRANSCRIPTIONAL REGULATOR"/>
    <property type="match status" value="1"/>
</dbReference>
<organism evidence="6 7">
    <name type="scientific">Pontibacter korlensis</name>
    <dbReference type="NCBI Taxonomy" id="400092"/>
    <lineage>
        <taxon>Bacteria</taxon>
        <taxon>Pseudomonadati</taxon>
        <taxon>Bacteroidota</taxon>
        <taxon>Cytophagia</taxon>
        <taxon>Cytophagales</taxon>
        <taxon>Hymenobacteraceae</taxon>
        <taxon>Pontibacter</taxon>
    </lineage>
</organism>
<dbReference type="InterPro" id="IPR036388">
    <property type="entry name" value="WH-like_DNA-bd_sf"/>
</dbReference>
<dbReference type="AlphaFoldDB" id="A0A0E3ZF35"/>
<gene>
    <name evidence="6" type="ORF">PKOR_14425</name>
</gene>
<dbReference type="PRINTS" id="PR00039">
    <property type="entry name" value="HTHLYSR"/>
</dbReference>
<feature type="domain" description="HTH lysR-type" evidence="5">
    <location>
        <begin position="6"/>
        <end position="58"/>
    </location>
</feature>
<evidence type="ECO:0000313" key="6">
    <source>
        <dbReference type="EMBL" id="AKD04070.1"/>
    </source>
</evidence>
<keyword evidence="4" id="KW-0804">Transcription</keyword>